<dbReference type="SUPFAM" id="SSF51197">
    <property type="entry name" value="Clavaminate synthase-like"/>
    <property type="match status" value="1"/>
</dbReference>
<dbReference type="Proteomes" id="UP000186817">
    <property type="component" value="Unassembled WGS sequence"/>
</dbReference>
<dbReference type="EMBL" id="LSRX01000239">
    <property type="protein sequence ID" value="OLQ03314.1"/>
    <property type="molecule type" value="Genomic_DNA"/>
</dbReference>
<feature type="region of interest" description="Disordered" evidence="1">
    <location>
        <begin position="849"/>
        <end position="895"/>
    </location>
</feature>
<proteinExistence type="predicted"/>
<dbReference type="InterPro" id="IPR050231">
    <property type="entry name" value="Iron_ascorbate_oxido_reductase"/>
</dbReference>
<feature type="domain" description="Glycosyl transferase family 25" evidence="2">
    <location>
        <begin position="124"/>
        <end position="169"/>
    </location>
</feature>
<name>A0A1Q9E7B5_SYMMI</name>
<keyword evidence="4" id="KW-0808">Transferase</keyword>
<sequence>MSSAQTEEHRELRFRAFCLSLAEKAERFAEAEKAITRALPRGVELEMFPGVYGHAFRHLLPDVDALEEAMGCRIFRGWPICEVEDVVRMRPDLASLPDWKAWEAYISWHRCWISDRASNYIDFYNRHLKLGEVAACLSHFRLWQKAMRCDLDVCIVFEDDARPTEEGLRRFQEEVDCLTSLGVSWDLVYLHSSLYSKGEEPKLEGCNLLFAGHRKWAGAYALSRRGLQRLTSSGYENCIFPVDDFLPALHSFHPRPDVRELPCVQGLSSDFVALTFPDGSGVVEVADRGSVSKYSAVILGDLGALLGDSDDEQKAEHPRSLHEEAFFAFDIETAAAALSRHGFSVLQLPQATECFQAAEDVWRDFFAAPGEKYCGLRPGSPGLTLPLADAGYTLQSARQHFHLVMGAADYQVWPPRLEEISRPLIRELEALCLSLLRLLPGGSLMEAAWRRASEATGDASVWDAFSYFSTGDAAETSAVDLSMAAHTDPGLLTAKPLSSVAGLEVWDAASEKWISLEGKDRAVGEVVVFSADTLQRWTKGAIPSCRHRVAKPRGSEPRLSLVYEMRILHEGVDLEQSSPGPRRHGREQGELGEGYIIYISLRKVPKSPKMGLSLRRLIGASCGVRRAAASAAKDTAFAAREQGKTSYKVARIAGEAAHTFMIAAGCSTQEAASAAFRAASLAAKEGNLNHAFLGIASEAAGKAARAAGASTFEAALAAGEAAAAEAILTGSLACFVAEQAGEAAAQAAMAVGAQAEEATQAAATAAAQAARTVAQAEGTSPDDAGEMAMEAARKAEEFAAHIAPVSALLTPGEEPEPDSKEFRLQGGTGAVAADLLGFWIAGGSPWQLRPPVTAEGHRSPEGGGDPTGHFPSLTPRLLSRSADDKTEAPVEADVA</sequence>
<gene>
    <name evidence="4" type="primary">Cercam</name>
    <name evidence="4" type="ORF">AK812_SmicGene13732</name>
</gene>
<evidence type="ECO:0000313" key="4">
    <source>
        <dbReference type="EMBL" id="OLQ03314.1"/>
    </source>
</evidence>
<evidence type="ECO:0000256" key="1">
    <source>
        <dbReference type="SAM" id="MobiDB-lite"/>
    </source>
</evidence>
<evidence type="ECO:0000259" key="2">
    <source>
        <dbReference type="Pfam" id="PF01755"/>
    </source>
</evidence>
<dbReference type="Gene3D" id="2.60.120.330">
    <property type="entry name" value="B-lactam Antibiotic, Isopenicillin N Synthase, Chain"/>
    <property type="match status" value="1"/>
</dbReference>
<dbReference type="AlphaFoldDB" id="A0A1Q9E7B5"/>
<reference evidence="4 5" key="1">
    <citation type="submission" date="2016-02" db="EMBL/GenBank/DDBJ databases">
        <title>Genome analysis of coral dinoflagellate symbionts highlights evolutionary adaptations to a symbiotic lifestyle.</title>
        <authorList>
            <person name="Aranda M."/>
            <person name="Li Y."/>
            <person name="Liew Y.J."/>
            <person name="Baumgarten S."/>
            <person name="Simakov O."/>
            <person name="Wilson M."/>
            <person name="Piel J."/>
            <person name="Ashoor H."/>
            <person name="Bougouffa S."/>
            <person name="Bajic V.B."/>
            <person name="Ryu T."/>
            <person name="Ravasi T."/>
            <person name="Bayer T."/>
            <person name="Micklem G."/>
            <person name="Kim H."/>
            <person name="Bhak J."/>
            <person name="Lajeunesse T.C."/>
            <person name="Voolstra C.R."/>
        </authorList>
    </citation>
    <scope>NUCLEOTIDE SEQUENCE [LARGE SCALE GENOMIC DNA]</scope>
    <source>
        <strain evidence="4 5">CCMP2467</strain>
    </source>
</reference>
<organism evidence="4 5">
    <name type="scientific">Symbiodinium microadriaticum</name>
    <name type="common">Dinoflagellate</name>
    <name type="synonym">Zooxanthella microadriatica</name>
    <dbReference type="NCBI Taxonomy" id="2951"/>
    <lineage>
        <taxon>Eukaryota</taxon>
        <taxon>Sar</taxon>
        <taxon>Alveolata</taxon>
        <taxon>Dinophyceae</taxon>
        <taxon>Suessiales</taxon>
        <taxon>Symbiodiniaceae</taxon>
        <taxon>Symbiodinium</taxon>
    </lineage>
</organism>
<feature type="domain" description="Isopenicillin N synthase-like Fe(2+) 2OG dioxygenase" evidence="3">
    <location>
        <begin position="479"/>
        <end position="564"/>
    </location>
</feature>
<dbReference type="InterPro" id="IPR027443">
    <property type="entry name" value="IPNS-like_sf"/>
</dbReference>
<evidence type="ECO:0000259" key="3">
    <source>
        <dbReference type="Pfam" id="PF03171"/>
    </source>
</evidence>
<dbReference type="InterPro" id="IPR044861">
    <property type="entry name" value="IPNS-like_FE2OG_OXY"/>
</dbReference>
<dbReference type="Pfam" id="PF03171">
    <property type="entry name" value="2OG-FeII_Oxy"/>
    <property type="match status" value="1"/>
</dbReference>
<dbReference type="InterPro" id="IPR002654">
    <property type="entry name" value="Glyco_trans_25"/>
</dbReference>
<comment type="caution">
    <text evidence="4">The sequence shown here is derived from an EMBL/GenBank/DDBJ whole genome shotgun (WGS) entry which is preliminary data.</text>
</comment>
<dbReference type="GO" id="GO:0016740">
    <property type="term" value="F:transferase activity"/>
    <property type="evidence" value="ECO:0007669"/>
    <property type="project" value="UniProtKB-KW"/>
</dbReference>
<dbReference type="OrthoDB" id="437643at2759"/>
<dbReference type="Pfam" id="PF01755">
    <property type="entry name" value="Glyco_transf_25"/>
    <property type="match status" value="1"/>
</dbReference>
<protein>
    <submittedName>
        <fullName evidence="4">Putative inactive glycosyltransferase 25 family member 3</fullName>
    </submittedName>
</protein>
<dbReference type="PANTHER" id="PTHR47990">
    <property type="entry name" value="2-OXOGLUTARATE (2OG) AND FE(II)-DEPENDENT OXYGENASE SUPERFAMILY PROTEIN-RELATED"/>
    <property type="match status" value="1"/>
</dbReference>
<accession>A0A1Q9E7B5</accession>
<keyword evidence="5" id="KW-1185">Reference proteome</keyword>
<evidence type="ECO:0000313" key="5">
    <source>
        <dbReference type="Proteomes" id="UP000186817"/>
    </source>
</evidence>